<proteinExistence type="predicted"/>
<dbReference type="InterPro" id="IPR047705">
    <property type="entry name" value="AimR-like"/>
</dbReference>
<accession>A0A1S9T063</accession>
<sequence>MILEKIHKDLNDKGITNRQLAAMFDTSHSKINESFTRKREFDFYIYTEILNMLYPHDYNFRKTEVLKYCEKAKRKVNLRVAFEYLDMCGELDVLQYLIDKEKESNNILNRKFANAYELLHLRNDGKINPQTFLKTVKKKMEQRKSTDDISKIPMDFSLIYAFFDYRNYNLVSEYTNDLLSQIKNLKNPFLRSSYELRTMELLATSYHRNNELEKARELCNEMIARQGRVALIPKATACCIMGETYILSDYELSKYYLDKGLQLMISPNNKKMFKKKQMIQTTLDFLNIHLEKNLDNIEPKNPAELAYLYVKRGLNQQADNLIEEIKRKNGFLTPLQVFIQALARDDMNLMREALLAFERNNDLFYAELPKNVLKLK</sequence>
<protein>
    <submittedName>
        <fullName evidence="1">Uncharacterized protein</fullName>
    </submittedName>
</protein>
<evidence type="ECO:0000313" key="2">
    <source>
        <dbReference type="Proteomes" id="UP000190696"/>
    </source>
</evidence>
<dbReference type="Pfam" id="PF22871">
    <property type="entry name" value="AimR"/>
    <property type="match status" value="1"/>
</dbReference>
<reference evidence="1 2" key="1">
    <citation type="submission" date="2017-01" db="EMBL/GenBank/DDBJ databases">
        <title>Bacillus cereus isolates.</title>
        <authorList>
            <person name="Beno S.M."/>
        </authorList>
    </citation>
    <scope>NUCLEOTIDE SEQUENCE [LARGE SCALE GENOMIC DNA]</scope>
    <source>
        <strain evidence="1 2">FSL W7-1108</strain>
    </source>
</reference>
<comment type="caution">
    <text evidence="1">The sequence shown here is derived from an EMBL/GenBank/DDBJ whole genome shotgun (WGS) entry which is preliminary data.</text>
</comment>
<dbReference type="Proteomes" id="UP000190696">
    <property type="component" value="Unassembled WGS sequence"/>
</dbReference>
<organism evidence="1 2">
    <name type="scientific">Bacillus mycoides</name>
    <dbReference type="NCBI Taxonomy" id="1405"/>
    <lineage>
        <taxon>Bacteria</taxon>
        <taxon>Bacillati</taxon>
        <taxon>Bacillota</taxon>
        <taxon>Bacilli</taxon>
        <taxon>Bacillales</taxon>
        <taxon>Bacillaceae</taxon>
        <taxon>Bacillus</taxon>
        <taxon>Bacillus cereus group</taxon>
    </lineage>
</organism>
<dbReference type="RefSeq" id="WP_002187890.1">
    <property type="nucleotide sequence ID" value="NZ_CP093836.1"/>
</dbReference>
<dbReference type="NCBIfam" id="NF038310">
    <property type="entry name" value="lysogeny_AimR"/>
    <property type="match status" value="1"/>
</dbReference>
<evidence type="ECO:0000313" key="1">
    <source>
        <dbReference type="EMBL" id="OOR03405.1"/>
    </source>
</evidence>
<gene>
    <name evidence="1" type="ORF">BW900_27320</name>
</gene>
<dbReference type="EMBL" id="MUAI01000045">
    <property type="protein sequence ID" value="OOR03405.1"/>
    <property type="molecule type" value="Genomic_DNA"/>
</dbReference>
<name>A0A1S9T063_BACMY</name>
<dbReference type="AlphaFoldDB" id="A0A1S9T063"/>